<evidence type="ECO:0000313" key="3">
    <source>
        <dbReference type="Proteomes" id="UP000278351"/>
    </source>
</evidence>
<organism evidence="2 3">
    <name type="scientific">Chitinophaga lutea</name>
    <dbReference type="NCBI Taxonomy" id="2488634"/>
    <lineage>
        <taxon>Bacteria</taxon>
        <taxon>Pseudomonadati</taxon>
        <taxon>Bacteroidota</taxon>
        <taxon>Chitinophagia</taxon>
        <taxon>Chitinophagales</taxon>
        <taxon>Chitinophagaceae</taxon>
        <taxon>Chitinophaga</taxon>
    </lineage>
</organism>
<feature type="transmembrane region" description="Helical" evidence="1">
    <location>
        <begin position="203"/>
        <end position="222"/>
    </location>
</feature>
<reference evidence="2 3" key="1">
    <citation type="submission" date="2018-11" db="EMBL/GenBank/DDBJ databases">
        <title>Chitinophaga lutea sp.nov., isolate from arsenic contaminated soil.</title>
        <authorList>
            <person name="Zong Y."/>
        </authorList>
    </citation>
    <scope>NUCLEOTIDE SEQUENCE [LARGE SCALE GENOMIC DNA]</scope>
    <source>
        <strain evidence="2 3">ZY74</strain>
    </source>
</reference>
<name>A0A3N4Q5J4_9BACT</name>
<protein>
    <submittedName>
        <fullName evidence="2">Uncharacterized protein</fullName>
    </submittedName>
</protein>
<keyword evidence="1" id="KW-1133">Transmembrane helix</keyword>
<keyword evidence="1" id="KW-0472">Membrane</keyword>
<dbReference type="AlphaFoldDB" id="A0A3N4Q5J4"/>
<sequence length="326" mass="37137">MTRAFLIFGALYGLFFATGFPMLLYYNINDRFDVNGLPGKNPWLAMGIVALSVILWCIVLAGYFRKWVLSTFTAKRNIERLKEHGVRRSAEILSAERISKNGAAFNSYQLSLSFNNLAGTPIIQKAAVNDGKPHEHRFVPGKKIDILIDRDMRSIPYFIFASTEATIHKSIVAAIVLGWCALVALIGWYYVFSYEFESFGMGWRFMSFVHPLFICPVVLLFYRLIGKLILRVGANPKDAAFIKFKGLSTTARLVNASQTGMYINEQPMVRFDLEFTDERHQQHKVSLKKVVDLLHLDVARQETAEIFYLKENPQRVAFASDLDDVQ</sequence>
<evidence type="ECO:0000313" key="2">
    <source>
        <dbReference type="EMBL" id="RPE12791.1"/>
    </source>
</evidence>
<keyword evidence="1" id="KW-0812">Transmembrane</keyword>
<dbReference type="RefSeq" id="WP_123845307.1">
    <property type="nucleotide sequence ID" value="NZ_RPDH01000001.1"/>
</dbReference>
<keyword evidence="3" id="KW-1185">Reference proteome</keyword>
<feature type="transmembrane region" description="Helical" evidence="1">
    <location>
        <begin position="171"/>
        <end position="191"/>
    </location>
</feature>
<accession>A0A3N4Q5J4</accession>
<feature type="transmembrane region" description="Helical" evidence="1">
    <location>
        <begin position="43"/>
        <end position="64"/>
    </location>
</feature>
<dbReference type="OrthoDB" id="662998at2"/>
<proteinExistence type="predicted"/>
<comment type="caution">
    <text evidence="2">The sequence shown here is derived from an EMBL/GenBank/DDBJ whole genome shotgun (WGS) entry which is preliminary data.</text>
</comment>
<dbReference type="Proteomes" id="UP000278351">
    <property type="component" value="Unassembled WGS sequence"/>
</dbReference>
<dbReference type="EMBL" id="RPDH01000001">
    <property type="protein sequence ID" value="RPE12791.1"/>
    <property type="molecule type" value="Genomic_DNA"/>
</dbReference>
<gene>
    <name evidence="2" type="ORF">EGT74_04400</name>
</gene>
<evidence type="ECO:0000256" key="1">
    <source>
        <dbReference type="SAM" id="Phobius"/>
    </source>
</evidence>